<gene>
    <name evidence="9" type="ORF">PAC_10775</name>
</gene>
<dbReference type="GO" id="GO:0030328">
    <property type="term" value="P:prenylcysteine catabolic process"/>
    <property type="evidence" value="ECO:0007669"/>
    <property type="project" value="InterPro"/>
</dbReference>
<keyword evidence="10" id="KW-1185">Reference proteome</keyword>
<proteinExistence type="inferred from homology"/>
<dbReference type="OrthoDB" id="437369at2759"/>
<dbReference type="PANTHER" id="PTHR15944:SF0">
    <property type="entry name" value="PRENYLCYSTEINE LYASE DOMAIN-CONTAINING PROTEIN"/>
    <property type="match status" value="1"/>
</dbReference>
<feature type="domain" description="Prenylcysteine lyase" evidence="8">
    <location>
        <begin position="170"/>
        <end position="323"/>
    </location>
</feature>
<dbReference type="Pfam" id="PF13450">
    <property type="entry name" value="NAD_binding_8"/>
    <property type="match status" value="1"/>
</dbReference>
<dbReference type="PANTHER" id="PTHR15944">
    <property type="entry name" value="FARNESYLCYSTEINE LYASE"/>
    <property type="match status" value="1"/>
</dbReference>
<reference evidence="9 10" key="1">
    <citation type="submission" date="2016-03" db="EMBL/GenBank/DDBJ databases">
        <authorList>
            <person name="Ploux O."/>
        </authorList>
    </citation>
    <scope>NUCLEOTIDE SEQUENCE [LARGE SCALE GENOMIC DNA]</scope>
    <source>
        <strain evidence="9 10">UAMH 11012</strain>
    </source>
</reference>
<dbReference type="Gene3D" id="3.50.50.60">
    <property type="entry name" value="FAD/NAD(P)-binding domain"/>
    <property type="match status" value="1"/>
</dbReference>
<keyword evidence="6" id="KW-0560">Oxidoreductase</keyword>
<dbReference type="InterPro" id="IPR010795">
    <property type="entry name" value="Prenylcys_lyase"/>
</dbReference>
<dbReference type="GO" id="GO:0001735">
    <property type="term" value="F:prenylcysteine oxidase activity"/>
    <property type="evidence" value="ECO:0007669"/>
    <property type="project" value="InterPro"/>
</dbReference>
<evidence type="ECO:0000256" key="2">
    <source>
        <dbReference type="ARBA" id="ARBA00009967"/>
    </source>
</evidence>
<dbReference type="Proteomes" id="UP000184330">
    <property type="component" value="Unassembled WGS sequence"/>
</dbReference>
<comment type="similarity">
    <text evidence="2">Belongs to the prenylcysteine oxidase family.</text>
</comment>
<dbReference type="Gene3D" id="3.90.660.20">
    <property type="entry name" value="Protoporphyrinogen oxidase, mitochondrial, domain 2"/>
    <property type="match status" value="1"/>
</dbReference>
<name>A0A1L7X779_9HELO</name>
<keyword evidence="5" id="KW-0274">FAD</keyword>
<keyword evidence="7" id="KW-0325">Glycoprotein</keyword>
<evidence type="ECO:0000256" key="5">
    <source>
        <dbReference type="ARBA" id="ARBA00022827"/>
    </source>
</evidence>
<protein>
    <recommendedName>
        <fullName evidence="8">Prenylcysteine lyase domain-containing protein</fullName>
    </recommendedName>
</protein>
<evidence type="ECO:0000259" key="8">
    <source>
        <dbReference type="Pfam" id="PF07156"/>
    </source>
</evidence>
<dbReference type="EMBL" id="FJOG01000017">
    <property type="protein sequence ID" value="CZR60879.1"/>
    <property type="molecule type" value="Genomic_DNA"/>
</dbReference>
<evidence type="ECO:0000256" key="3">
    <source>
        <dbReference type="ARBA" id="ARBA00022630"/>
    </source>
</evidence>
<dbReference type="SUPFAM" id="SSF51905">
    <property type="entry name" value="FAD/NAD(P)-binding domain"/>
    <property type="match status" value="1"/>
</dbReference>
<evidence type="ECO:0000256" key="4">
    <source>
        <dbReference type="ARBA" id="ARBA00022729"/>
    </source>
</evidence>
<evidence type="ECO:0000256" key="1">
    <source>
        <dbReference type="ARBA" id="ARBA00001974"/>
    </source>
</evidence>
<evidence type="ECO:0000256" key="7">
    <source>
        <dbReference type="ARBA" id="ARBA00023180"/>
    </source>
</evidence>
<organism evidence="9 10">
    <name type="scientific">Phialocephala subalpina</name>
    <dbReference type="NCBI Taxonomy" id="576137"/>
    <lineage>
        <taxon>Eukaryota</taxon>
        <taxon>Fungi</taxon>
        <taxon>Dikarya</taxon>
        <taxon>Ascomycota</taxon>
        <taxon>Pezizomycotina</taxon>
        <taxon>Leotiomycetes</taxon>
        <taxon>Helotiales</taxon>
        <taxon>Mollisiaceae</taxon>
        <taxon>Phialocephala</taxon>
        <taxon>Phialocephala fortinii species complex</taxon>
    </lineage>
</organism>
<dbReference type="AlphaFoldDB" id="A0A1L7X779"/>
<comment type="cofactor">
    <cofactor evidence="1">
        <name>FAD</name>
        <dbReference type="ChEBI" id="CHEBI:57692"/>
    </cofactor>
</comment>
<keyword evidence="4" id="KW-0732">Signal</keyword>
<dbReference type="InterPro" id="IPR017046">
    <property type="entry name" value="Prenylcysteine_Oxase1"/>
</dbReference>
<dbReference type="GO" id="GO:0030327">
    <property type="term" value="P:prenylated protein catabolic process"/>
    <property type="evidence" value="ECO:0007669"/>
    <property type="project" value="TreeGrafter"/>
</dbReference>
<sequence length="513" mass="57323">MLFPNRTSLLPLLSYFSTNNTSSQSSSSSPFNKQIVIIGPGIAGSTAAYFLQDHLSAINLPVHITIFESESKVGGGISSVKYRGRVIETGVQNWGDEGWCMNLAMPETGPKPKEKAWEMETHDTRKVGIWNGENFVVEEVDSSEFSNFWRVVEEVWKDGHSAWLLRKWRRSWCEMGRSVWRYGSSPLRLRNAILGELGRWKGVGEGLSIPPPRKRPFGTLGEEMRVNGLEGLVLVDASVYLRSLGLSEKFINEVVGPIVRARFGRDLEDVSGLEVLRAVRDILSRSILVEGGNRRLVDRLIKLSDAKVELGKKVKRIEKGDGKRWRLGVESMVGGVEEVDEEEFDVSGEDRDWEYRFTAVGSLSPSFFGLPPNVRILSTVLTAKNSSLASEIYGTTKIDQLHYLDEEGCDPPPGQEDAWTCDDDKHETIYRVLSAEPVDECTLAKMVGKGCDYEIPFAERKTWPGYSRQEGKERWNKEVEVLDGVYSAGGAEGIVDGVEMSCRMGYNAMGMCI</sequence>
<evidence type="ECO:0000313" key="9">
    <source>
        <dbReference type="EMBL" id="CZR60879.1"/>
    </source>
</evidence>
<accession>A0A1L7X779</accession>
<dbReference type="Pfam" id="PF07156">
    <property type="entry name" value="Prenylcys_lyase"/>
    <property type="match status" value="2"/>
</dbReference>
<evidence type="ECO:0000256" key="6">
    <source>
        <dbReference type="ARBA" id="ARBA00023002"/>
    </source>
</evidence>
<evidence type="ECO:0000313" key="10">
    <source>
        <dbReference type="Proteomes" id="UP000184330"/>
    </source>
</evidence>
<feature type="domain" description="Prenylcysteine lyase" evidence="8">
    <location>
        <begin position="361"/>
        <end position="508"/>
    </location>
</feature>
<keyword evidence="3" id="KW-0285">Flavoprotein</keyword>
<dbReference type="InterPro" id="IPR036188">
    <property type="entry name" value="FAD/NAD-bd_sf"/>
</dbReference>